<dbReference type="RefSeq" id="WP_115153730.1">
    <property type="nucleotide sequence ID" value="NZ_DBFWLE010000024.1"/>
</dbReference>
<dbReference type="AlphaFoldDB" id="A0AAQ1ZJ63"/>
<proteinExistence type="predicted"/>
<protein>
    <recommendedName>
        <fullName evidence="3">Outer membrane protein beta-barrel domain-containing protein</fullName>
    </recommendedName>
</protein>
<dbReference type="InterPro" id="IPR025665">
    <property type="entry name" value="Beta-barrel_OMP_2"/>
</dbReference>
<dbReference type="SUPFAM" id="SSF56925">
    <property type="entry name" value="OMPA-like"/>
    <property type="match status" value="1"/>
</dbReference>
<feature type="compositionally biased region" description="Low complexity" evidence="1">
    <location>
        <begin position="127"/>
        <end position="142"/>
    </location>
</feature>
<evidence type="ECO:0000256" key="2">
    <source>
        <dbReference type="SAM" id="Phobius"/>
    </source>
</evidence>
<organism evidence="4 5">
    <name type="scientific">Segatella buccae</name>
    <dbReference type="NCBI Taxonomy" id="28126"/>
    <lineage>
        <taxon>Bacteria</taxon>
        <taxon>Pseudomonadati</taxon>
        <taxon>Bacteroidota</taxon>
        <taxon>Bacteroidia</taxon>
        <taxon>Bacteroidales</taxon>
        <taxon>Prevotellaceae</taxon>
        <taxon>Segatella</taxon>
    </lineage>
</organism>
<dbReference type="InterPro" id="IPR011250">
    <property type="entry name" value="OMP/PagP_B-barrel"/>
</dbReference>
<feature type="region of interest" description="Disordered" evidence="1">
    <location>
        <begin position="89"/>
        <end position="114"/>
    </location>
</feature>
<feature type="domain" description="Outer membrane protein beta-barrel" evidence="3">
    <location>
        <begin position="267"/>
        <end position="400"/>
    </location>
</feature>
<keyword evidence="2" id="KW-1133">Transmembrane helix</keyword>
<keyword evidence="2" id="KW-0472">Membrane</keyword>
<evidence type="ECO:0000313" key="5">
    <source>
        <dbReference type="Proteomes" id="UP000255283"/>
    </source>
</evidence>
<evidence type="ECO:0000259" key="3">
    <source>
        <dbReference type="Pfam" id="PF13568"/>
    </source>
</evidence>
<dbReference type="Proteomes" id="UP000255283">
    <property type="component" value="Unassembled WGS sequence"/>
</dbReference>
<sequence length="437" mass="47779">MKEQWIRNLRDRLGDSRKKAPEGLLDDIKREMARRGVSPMPAPSRPQKHFPARIAALAASVAAVGLPLLMVTLMSLLMVTLMPDSRSLPTDGDVATTAPQPVIRTGSASSNVSTLPRPSAALVARLSGPPHSAASSPLSATSFEAVTETEENSQPQVPPSQNPERHNDKQPLPESASRQLVPAHRDSRPVSAPDHSPVALGQRQERERSRRATRIDAFYSGMATDYRGAANTERLSAFDVQDTPSSTDNPEYMVSVRNYAPSTPTIEAHHRQPVKVGVTVAYGLNDRWSLRTGLVYSYHSSDITRDNGIDTHSSHQRLHFVGVPVGVGYRVWQGSRVGVYATAGVTAEKMVSGKAKTLHKVLGQEPTFTEERVKMRELQLSADAALGVEYRVADHIGFYAEPGVGYYFRNGSDVETIYRQKPLGFNFNVGLRIALGK</sequence>
<accession>A0AAQ1ZJ63</accession>
<dbReference type="EMBL" id="UGTJ01000001">
    <property type="protein sequence ID" value="SUB80215.1"/>
    <property type="molecule type" value="Genomic_DNA"/>
</dbReference>
<dbReference type="Pfam" id="PF13568">
    <property type="entry name" value="OMP_b-brl_2"/>
    <property type="match status" value="1"/>
</dbReference>
<reference evidence="4 5" key="1">
    <citation type="submission" date="2018-06" db="EMBL/GenBank/DDBJ databases">
        <authorList>
            <consortium name="Pathogen Informatics"/>
            <person name="Doyle S."/>
        </authorList>
    </citation>
    <scope>NUCLEOTIDE SEQUENCE [LARGE SCALE GENOMIC DNA]</scope>
    <source>
        <strain evidence="4 5">NCTC13063</strain>
    </source>
</reference>
<evidence type="ECO:0000256" key="1">
    <source>
        <dbReference type="SAM" id="MobiDB-lite"/>
    </source>
</evidence>
<feature type="region of interest" description="Disordered" evidence="1">
    <location>
        <begin position="126"/>
        <end position="212"/>
    </location>
</feature>
<feature type="compositionally biased region" description="Basic and acidic residues" evidence="1">
    <location>
        <begin position="203"/>
        <end position="212"/>
    </location>
</feature>
<evidence type="ECO:0000313" key="4">
    <source>
        <dbReference type="EMBL" id="SUB80215.1"/>
    </source>
</evidence>
<dbReference type="Gene3D" id="2.40.160.20">
    <property type="match status" value="1"/>
</dbReference>
<comment type="caution">
    <text evidence="4">The sequence shown here is derived from an EMBL/GenBank/DDBJ whole genome shotgun (WGS) entry which is preliminary data.</text>
</comment>
<feature type="transmembrane region" description="Helical" evidence="2">
    <location>
        <begin position="54"/>
        <end position="79"/>
    </location>
</feature>
<feature type="region of interest" description="Disordered" evidence="1">
    <location>
        <begin position="1"/>
        <end position="24"/>
    </location>
</feature>
<gene>
    <name evidence="4" type="ORF">NCTC13063_01498</name>
</gene>
<name>A0AAQ1ZJ63_9BACT</name>
<keyword evidence="2" id="KW-0812">Transmembrane</keyword>